<protein>
    <submittedName>
        <fullName evidence="7">Na+/phosphate symporter</fullName>
    </submittedName>
</protein>
<feature type="transmembrane region" description="Helical" evidence="6">
    <location>
        <begin position="210"/>
        <end position="228"/>
    </location>
</feature>
<keyword evidence="4 6" id="KW-1133">Transmembrane helix</keyword>
<accession>I2Q0S9</accession>
<evidence type="ECO:0000256" key="3">
    <source>
        <dbReference type="ARBA" id="ARBA00022692"/>
    </source>
</evidence>
<dbReference type="STRING" id="596152.DesU5LDRAFT_1705"/>
<comment type="subcellular location">
    <subcellularLocation>
        <location evidence="1">Cell membrane</location>
        <topology evidence="1">Multi-pass membrane protein</topology>
    </subcellularLocation>
</comment>
<dbReference type="GO" id="GO:0005436">
    <property type="term" value="F:sodium:phosphate symporter activity"/>
    <property type="evidence" value="ECO:0007669"/>
    <property type="project" value="InterPro"/>
</dbReference>
<sequence length="554" mass="59653">MLSVFASFLGGMGLFFMGLKMTGNFVKSVAGRRFRDMFLLWTRSRPRGAFLGVASGLVFQSTSAVSMLLASLIGAGVTTVERGLPVLLGANVGAACLVLLAVVDIRVLVLVLLGLSGLVLSFEKPVRFLHVAGILFGVGLLLLGLGIVRVGAAPLADEPWFRAFLVSQGLPLPVYFLIGAVACMLLQSSAGVSILAITLAASGIMDGDDALMVVFGSLFGSSCLSRFYAIQLTGARKRLVMGQVLFNPVGLALFLPLFLIEHYTQTPLLLGLAAKVFPDIPRQLTAINIAFDVAAALVLLAANAPFSRLLERLCPDADGGLESLAYVKELSGVSPETALLLIDKEQGRLVGSLPRYTAELRRALDASRPAGPAARALHEAVATLCKELDECLVDMISRPRAMRSAGTIALLQDNQSVLRSLSESLRLFVEELSGPCQSEAMRRLRLVFLEALDALLLQFGDVFSCVDAADWDMLLPLLSDKGPAMERLRTRYLTEKDALLPAEQWLLMRVTGLYERCLWLLHRLGEQQRRFLSDMGEDAAAVACAARPLPSPIP</sequence>
<dbReference type="EMBL" id="JH600068">
    <property type="protein sequence ID" value="EIG53385.1"/>
    <property type="molecule type" value="Genomic_DNA"/>
</dbReference>
<dbReference type="eggNOG" id="COG1283">
    <property type="taxonomic scope" value="Bacteria"/>
</dbReference>
<dbReference type="NCBIfam" id="NF037997">
    <property type="entry name" value="Na_Pi_symport"/>
    <property type="match status" value="1"/>
</dbReference>
<evidence type="ECO:0000256" key="1">
    <source>
        <dbReference type="ARBA" id="ARBA00004651"/>
    </source>
</evidence>
<feature type="transmembrane region" description="Helical" evidence="6">
    <location>
        <begin position="280"/>
        <end position="302"/>
    </location>
</feature>
<proteinExistence type="predicted"/>
<dbReference type="PANTHER" id="PTHR10010:SF46">
    <property type="entry name" value="SODIUM-DEPENDENT PHOSPHATE TRANSPORT PROTEIN 2B"/>
    <property type="match status" value="1"/>
</dbReference>
<gene>
    <name evidence="7" type="ORF">DesU5LDRAFT_1705</name>
</gene>
<dbReference type="AlphaFoldDB" id="I2Q0S9"/>
<feature type="transmembrane region" description="Helical" evidence="6">
    <location>
        <begin position="128"/>
        <end position="148"/>
    </location>
</feature>
<reference evidence="7" key="1">
    <citation type="submission" date="2011-11" db="EMBL/GenBank/DDBJ databases">
        <title>Improved High-Quality Draft sequence of Desulfovibrio sp. U5L.</title>
        <authorList>
            <consortium name="US DOE Joint Genome Institute"/>
            <person name="Lucas S."/>
            <person name="Han J."/>
            <person name="Lapidus A."/>
            <person name="Cheng J.-F."/>
            <person name="Goodwin L."/>
            <person name="Pitluck S."/>
            <person name="Peters L."/>
            <person name="Ovchinnikova G."/>
            <person name="Held B."/>
            <person name="Detter J.C."/>
            <person name="Han C."/>
            <person name="Tapia R."/>
            <person name="Land M."/>
            <person name="Hauser L."/>
            <person name="Kyrpides N."/>
            <person name="Ivanova N."/>
            <person name="Pagani I."/>
            <person name="Gabster J."/>
            <person name="Walker C."/>
            <person name="Stolyar S."/>
            <person name="Stahl D."/>
            <person name="Arkin A."/>
            <person name="Dehal P."/>
            <person name="Hazen T."/>
            <person name="Woyke T."/>
        </authorList>
    </citation>
    <scope>NUCLEOTIDE SEQUENCE [LARGE SCALE GENOMIC DNA]</scope>
    <source>
        <strain evidence="7">U5L</strain>
    </source>
</reference>
<dbReference type="Pfam" id="PF02690">
    <property type="entry name" value="Na_Pi_cotrans"/>
    <property type="match status" value="2"/>
</dbReference>
<organism evidence="7">
    <name type="scientific">Desulfovibrio sp. U5L</name>
    <dbReference type="NCBI Taxonomy" id="596152"/>
    <lineage>
        <taxon>Bacteria</taxon>
        <taxon>Pseudomonadati</taxon>
        <taxon>Thermodesulfobacteriota</taxon>
        <taxon>Desulfovibrionia</taxon>
        <taxon>Desulfovibrionales</taxon>
        <taxon>Desulfovibrionaceae</taxon>
        <taxon>Desulfovibrio</taxon>
    </lineage>
</organism>
<keyword evidence="2" id="KW-1003">Cell membrane</keyword>
<dbReference type="PANTHER" id="PTHR10010">
    <property type="entry name" value="SOLUTE CARRIER FAMILY 34 SODIUM PHOSPHATE , MEMBER 2-RELATED"/>
    <property type="match status" value="1"/>
</dbReference>
<evidence type="ECO:0000256" key="6">
    <source>
        <dbReference type="SAM" id="Phobius"/>
    </source>
</evidence>
<feature type="transmembrane region" description="Helical" evidence="6">
    <location>
        <begin position="240"/>
        <end position="260"/>
    </location>
</feature>
<dbReference type="InterPro" id="IPR003841">
    <property type="entry name" value="Na/Pi_transpt"/>
</dbReference>
<dbReference type="HOGENOM" id="CLU_036607_0_0_7"/>
<evidence type="ECO:0000256" key="2">
    <source>
        <dbReference type="ARBA" id="ARBA00022475"/>
    </source>
</evidence>
<name>I2Q0S9_9BACT</name>
<evidence type="ECO:0000256" key="4">
    <source>
        <dbReference type="ARBA" id="ARBA00022989"/>
    </source>
</evidence>
<evidence type="ECO:0000256" key="5">
    <source>
        <dbReference type="ARBA" id="ARBA00023136"/>
    </source>
</evidence>
<dbReference type="GO" id="GO:0005886">
    <property type="term" value="C:plasma membrane"/>
    <property type="evidence" value="ECO:0007669"/>
    <property type="project" value="UniProtKB-SubCell"/>
</dbReference>
<feature type="transmembrane region" description="Helical" evidence="6">
    <location>
        <begin position="6"/>
        <end position="27"/>
    </location>
</feature>
<keyword evidence="3 6" id="KW-0812">Transmembrane</keyword>
<keyword evidence="5 6" id="KW-0472">Membrane</keyword>
<evidence type="ECO:0000313" key="7">
    <source>
        <dbReference type="EMBL" id="EIG53385.1"/>
    </source>
</evidence>
<dbReference type="OrthoDB" id="9763003at2"/>
<feature type="transmembrane region" description="Helical" evidence="6">
    <location>
        <begin position="92"/>
        <end position="116"/>
    </location>
</feature>
<dbReference type="GO" id="GO:0044341">
    <property type="term" value="P:sodium-dependent phosphate transport"/>
    <property type="evidence" value="ECO:0007669"/>
    <property type="project" value="InterPro"/>
</dbReference>
<feature type="transmembrane region" description="Helical" evidence="6">
    <location>
        <begin position="48"/>
        <end position="72"/>
    </location>
</feature>